<dbReference type="InterPro" id="IPR013087">
    <property type="entry name" value="Znf_C2H2_type"/>
</dbReference>
<keyword evidence="10" id="KW-0539">Nucleus</keyword>
<dbReference type="FunFam" id="3.30.160.60:FF:000912">
    <property type="entry name" value="Zinc finger protein 660"/>
    <property type="match status" value="1"/>
</dbReference>
<dbReference type="SUPFAM" id="SSF57667">
    <property type="entry name" value="beta-beta-alpha zinc fingers"/>
    <property type="match status" value="3"/>
</dbReference>
<dbReference type="GO" id="GO:0042802">
    <property type="term" value="F:identical protein binding"/>
    <property type="evidence" value="ECO:0007669"/>
    <property type="project" value="UniProtKB-ARBA"/>
</dbReference>
<dbReference type="FunCoup" id="A0A665VV81">
    <property type="interactions" value="105"/>
</dbReference>
<accession>A0A665VV81</accession>
<dbReference type="AlphaFoldDB" id="A0A665VV81"/>
<evidence type="ECO:0000256" key="10">
    <source>
        <dbReference type="ARBA" id="ARBA00023242"/>
    </source>
</evidence>
<evidence type="ECO:0000256" key="7">
    <source>
        <dbReference type="ARBA" id="ARBA00023015"/>
    </source>
</evidence>
<dbReference type="PROSITE" id="PS50157">
    <property type="entry name" value="ZINC_FINGER_C2H2_2"/>
    <property type="match status" value="4"/>
</dbReference>
<evidence type="ECO:0000256" key="9">
    <source>
        <dbReference type="ARBA" id="ARBA00023163"/>
    </source>
</evidence>
<keyword evidence="14" id="KW-1185">Reference proteome</keyword>
<evidence type="ECO:0000256" key="6">
    <source>
        <dbReference type="ARBA" id="ARBA00022833"/>
    </source>
</evidence>
<protein>
    <recommendedName>
        <fullName evidence="12">C2H2-type domain-containing protein</fullName>
    </recommendedName>
</protein>
<dbReference type="Ensembl" id="ENSENLT00000036205.1">
    <property type="protein sequence ID" value="ENSENLP00000035257.1"/>
    <property type="gene ID" value="ENSENLG00000015410.1"/>
</dbReference>
<evidence type="ECO:0000259" key="12">
    <source>
        <dbReference type="PROSITE" id="PS50157"/>
    </source>
</evidence>
<proteinExistence type="inferred from homology"/>
<gene>
    <name evidence="13" type="primary">LOC115047617</name>
</gene>
<keyword evidence="7" id="KW-0805">Transcription regulation</keyword>
<feature type="domain" description="C2H2-type" evidence="12">
    <location>
        <begin position="388"/>
        <end position="415"/>
    </location>
</feature>
<comment type="subcellular location">
    <subcellularLocation>
        <location evidence="1">Nucleus</location>
    </subcellularLocation>
</comment>
<dbReference type="GO" id="GO:0005634">
    <property type="term" value="C:nucleus"/>
    <property type="evidence" value="ECO:0007669"/>
    <property type="project" value="UniProtKB-SubCell"/>
</dbReference>
<evidence type="ECO:0000313" key="13">
    <source>
        <dbReference type="Ensembl" id="ENSENLP00000035257.1"/>
    </source>
</evidence>
<dbReference type="InParanoid" id="A0A665VV81"/>
<dbReference type="InterPro" id="IPR036236">
    <property type="entry name" value="Znf_C2H2_sf"/>
</dbReference>
<reference evidence="13" key="1">
    <citation type="submission" date="2021-04" db="EMBL/GenBank/DDBJ databases">
        <authorList>
            <consortium name="Wellcome Sanger Institute Data Sharing"/>
        </authorList>
    </citation>
    <scope>NUCLEOTIDE SEQUENCE [LARGE SCALE GENOMIC DNA]</scope>
</reference>
<reference evidence="13" key="3">
    <citation type="submission" date="2025-09" db="UniProtKB">
        <authorList>
            <consortium name="Ensembl"/>
        </authorList>
    </citation>
    <scope>IDENTIFICATION</scope>
</reference>
<dbReference type="GO" id="GO:0008270">
    <property type="term" value="F:zinc ion binding"/>
    <property type="evidence" value="ECO:0007669"/>
    <property type="project" value="UniProtKB-KW"/>
</dbReference>
<keyword evidence="8" id="KW-0238">DNA-binding</keyword>
<dbReference type="PANTHER" id="PTHR16515:SF49">
    <property type="entry name" value="GASTRULA ZINC FINGER PROTEIN XLCGF49.1-LIKE-RELATED"/>
    <property type="match status" value="1"/>
</dbReference>
<evidence type="ECO:0000256" key="11">
    <source>
        <dbReference type="PROSITE-ProRule" id="PRU00042"/>
    </source>
</evidence>
<dbReference type="Gene3D" id="3.30.160.60">
    <property type="entry name" value="Classic Zinc Finger"/>
    <property type="match status" value="3"/>
</dbReference>
<evidence type="ECO:0000256" key="3">
    <source>
        <dbReference type="ARBA" id="ARBA00022723"/>
    </source>
</evidence>
<dbReference type="Proteomes" id="UP000472264">
    <property type="component" value="Chromosome 8"/>
</dbReference>
<dbReference type="SMART" id="SM00355">
    <property type="entry name" value="ZnF_C2H2"/>
    <property type="match status" value="4"/>
</dbReference>
<feature type="domain" description="C2H2-type" evidence="12">
    <location>
        <begin position="360"/>
        <end position="387"/>
    </location>
</feature>
<keyword evidence="9" id="KW-0804">Transcription</keyword>
<dbReference type="FunFam" id="3.30.160.60:FF:000508">
    <property type="entry name" value="Myeloid zinc finger 1"/>
    <property type="match status" value="1"/>
</dbReference>
<keyword evidence="5 11" id="KW-0863">Zinc-finger</keyword>
<dbReference type="PANTHER" id="PTHR16515">
    <property type="entry name" value="PR DOMAIN ZINC FINGER PROTEIN"/>
    <property type="match status" value="1"/>
</dbReference>
<dbReference type="GO" id="GO:0003677">
    <property type="term" value="F:DNA binding"/>
    <property type="evidence" value="ECO:0007669"/>
    <property type="project" value="UniProtKB-KW"/>
</dbReference>
<dbReference type="GO" id="GO:0010468">
    <property type="term" value="P:regulation of gene expression"/>
    <property type="evidence" value="ECO:0007669"/>
    <property type="project" value="TreeGrafter"/>
</dbReference>
<keyword evidence="4" id="KW-0677">Repeat</keyword>
<name>A0A665VV81_ECHNA</name>
<reference evidence="13" key="2">
    <citation type="submission" date="2025-08" db="UniProtKB">
        <authorList>
            <consortium name="Ensembl"/>
        </authorList>
    </citation>
    <scope>IDENTIFICATION</scope>
</reference>
<comment type="similarity">
    <text evidence="2">Belongs to the krueppel C2H2-type zinc-finger protein family.</text>
</comment>
<keyword evidence="3" id="KW-0479">Metal-binding</keyword>
<evidence type="ECO:0000256" key="2">
    <source>
        <dbReference type="ARBA" id="ARBA00006991"/>
    </source>
</evidence>
<dbReference type="Pfam" id="PF00096">
    <property type="entry name" value="zf-C2H2"/>
    <property type="match status" value="4"/>
</dbReference>
<evidence type="ECO:0000256" key="4">
    <source>
        <dbReference type="ARBA" id="ARBA00022737"/>
    </source>
</evidence>
<sequence>MTGRSSFHSQLSSIMETMAKCALSQVCKLVDEDSTELMLELRRLLFANTALKEKVSSLEWELTIVRSNGPKLCGASRTVGVQTVALQDGDPHGFSVSGSPTIEGIFGKDWCMTLWKDGNPYSLALERTTDSLQTEKCEEITTAEIKEEDYAKAAASGCQQEALGTEEHEESPAVEPEQLSINYLADGSTCILPFDQGREQTLSADVIENPSVQLMSINDTEQAFSTYIIPIEEEEEEDDDDNDNDDMQFVQESRQEPVMIAAVGPSHNKQQTFPADNSKTSIAPDKDSHNFNAQTARDLKKEKFTCQICSRTFYHKGTLTHHMKSHKSKFCNICRQHFPYKYKQSSHTCVPPVRSQKVSKSCGLCGKTFANPSALRIHYVVHTGETPYSCSLCGKGFTQKGNLKCHLRTHSGERPFQCVKCGKTFTQKVNLNNHLMVHINQERRDPRGRRHLKRTTAVQYQ</sequence>
<keyword evidence="6" id="KW-0862">Zinc</keyword>
<dbReference type="InterPro" id="IPR050331">
    <property type="entry name" value="Zinc_finger"/>
</dbReference>
<dbReference type="PROSITE" id="PS00028">
    <property type="entry name" value="ZINC_FINGER_C2H2_1"/>
    <property type="match status" value="4"/>
</dbReference>
<dbReference type="OMA" id="NRERFTC"/>
<evidence type="ECO:0000256" key="8">
    <source>
        <dbReference type="ARBA" id="ARBA00023125"/>
    </source>
</evidence>
<evidence type="ECO:0000256" key="5">
    <source>
        <dbReference type="ARBA" id="ARBA00022771"/>
    </source>
</evidence>
<feature type="domain" description="C2H2-type" evidence="12">
    <location>
        <begin position="304"/>
        <end position="326"/>
    </location>
</feature>
<evidence type="ECO:0000256" key="1">
    <source>
        <dbReference type="ARBA" id="ARBA00004123"/>
    </source>
</evidence>
<feature type="domain" description="C2H2-type" evidence="12">
    <location>
        <begin position="416"/>
        <end position="443"/>
    </location>
</feature>
<evidence type="ECO:0000313" key="14">
    <source>
        <dbReference type="Proteomes" id="UP000472264"/>
    </source>
</evidence>
<organism evidence="13 14">
    <name type="scientific">Echeneis naucrates</name>
    <name type="common">Live sharksucker</name>
    <dbReference type="NCBI Taxonomy" id="173247"/>
    <lineage>
        <taxon>Eukaryota</taxon>
        <taxon>Metazoa</taxon>
        <taxon>Chordata</taxon>
        <taxon>Craniata</taxon>
        <taxon>Vertebrata</taxon>
        <taxon>Euteleostomi</taxon>
        <taxon>Actinopterygii</taxon>
        <taxon>Neopterygii</taxon>
        <taxon>Teleostei</taxon>
        <taxon>Neoteleostei</taxon>
        <taxon>Acanthomorphata</taxon>
        <taxon>Carangaria</taxon>
        <taxon>Carangiformes</taxon>
        <taxon>Echeneidae</taxon>
        <taxon>Echeneis</taxon>
    </lineage>
</organism>